<dbReference type="RefSeq" id="WP_311617911.1">
    <property type="nucleotide sequence ID" value="NZ_JAVREV010000006.1"/>
</dbReference>
<accession>A0ABU2S3M8</accession>
<name>A0ABU2S3M8_9ACTN</name>
<proteinExistence type="predicted"/>
<dbReference type="Proteomes" id="UP001183615">
    <property type="component" value="Unassembled WGS sequence"/>
</dbReference>
<organism evidence="2 3">
    <name type="scientific">Streptomyces johnsoniae</name>
    <dbReference type="NCBI Taxonomy" id="3075532"/>
    <lineage>
        <taxon>Bacteria</taxon>
        <taxon>Bacillati</taxon>
        <taxon>Actinomycetota</taxon>
        <taxon>Actinomycetes</taxon>
        <taxon>Kitasatosporales</taxon>
        <taxon>Streptomycetaceae</taxon>
        <taxon>Streptomyces</taxon>
    </lineage>
</organism>
<feature type="region of interest" description="Disordered" evidence="1">
    <location>
        <begin position="1"/>
        <end position="21"/>
    </location>
</feature>
<protein>
    <submittedName>
        <fullName evidence="2">Uncharacterized protein</fullName>
    </submittedName>
</protein>
<gene>
    <name evidence="2" type="ORF">RM779_13480</name>
</gene>
<evidence type="ECO:0000256" key="1">
    <source>
        <dbReference type="SAM" id="MobiDB-lite"/>
    </source>
</evidence>
<sequence length="105" mass="11284">MNYDRERGQAAPEPGLRLLPWETPEGKPCFLRTDNSESLLSRVADDLEEAQLRTGAEVLADAETVLADRAAGPLTLRIALGRTSTALGNAIRVADSRATRPTPNG</sequence>
<keyword evidence="3" id="KW-1185">Reference proteome</keyword>
<dbReference type="EMBL" id="JAVREV010000006">
    <property type="protein sequence ID" value="MDT0443593.1"/>
    <property type="molecule type" value="Genomic_DNA"/>
</dbReference>
<evidence type="ECO:0000313" key="2">
    <source>
        <dbReference type="EMBL" id="MDT0443593.1"/>
    </source>
</evidence>
<comment type="caution">
    <text evidence="2">The sequence shown here is derived from an EMBL/GenBank/DDBJ whole genome shotgun (WGS) entry which is preliminary data.</text>
</comment>
<reference evidence="3" key="1">
    <citation type="submission" date="2023-07" db="EMBL/GenBank/DDBJ databases">
        <title>30 novel species of actinomycetes from the DSMZ collection.</title>
        <authorList>
            <person name="Nouioui I."/>
        </authorList>
    </citation>
    <scope>NUCLEOTIDE SEQUENCE [LARGE SCALE GENOMIC DNA]</scope>
    <source>
        <strain evidence="3">DSM 41886</strain>
    </source>
</reference>
<evidence type="ECO:0000313" key="3">
    <source>
        <dbReference type="Proteomes" id="UP001183615"/>
    </source>
</evidence>